<dbReference type="OrthoDB" id="8480037at2"/>
<dbReference type="Pfam" id="PF00975">
    <property type="entry name" value="Thioesterase"/>
    <property type="match status" value="1"/>
</dbReference>
<evidence type="ECO:0000256" key="2">
    <source>
        <dbReference type="SAM" id="MobiDB-lite"/>
    </source>
</evidence>
<gene>
    <name evidence="4" type="ORF">NOSIN_07795</name>
</gene>
<evidence type="ECO:0000313" key="4">
    <source>
        <dbReference type="EMBL" id="OOC53712.1"/>
    </source>
</evidence>
<dbReference type="AlphaFoldDB" id="A0A1V3BZA8"/>
<reference evidence="5" key="1">
    <citation type="submission" date="2016-08" db="EMBL/GenBank/DDBJ databases">
        <authorList>
            <person name="Tokovenko B."/>
            <person name="Kalinowski J."/>
        </authorList>
    </citation>
    <scope>NUCLEOTIDE SEQUENCE [LARGE SCALE GENOMIC DNA]</scope>
    <source>
        <strain evidence="5">UTMC102</strain>
    </source>
</reference>
<dbReference type="STRING" id="501010.NOSIN_07795"/>
<proteinExistence type="inferred from homology"/>
<protein>
    <submittedName>
        <fullName evidence="4">Thioesterase</fullName>
    </submittedName>
</protein>
<evidence type="ECO:0000259" key="3">
    <source>
        <dbReference type="Pfam" id="PF00975"/>
    </source>
</evidence>
<comment type="similarity">
    <text evidence="1">Belongs to the thioesterase family.</text>
</comment>
<dbReference type="Gene3D" id="3.40.50.1820">
    <property type="entry name" value="alpha/beta hydrolase"/>
    <property type="match status" value="1"/>
</dbReference>
<name>A0A1V3BZA8_9ACTN</name>
<dbReference type="InterPro" id="IPR012223">
    <property type="entry name" value="TEII"/>
</dbReference>
<dbReference type="PANTHER" id="PTHR11487">
    <property type="entry name" value="THIOESTERASE"/>
    <property type="match status" value="1"/>
</dbReference>
<dbReference type="SUPFAM" id="SSF53474">
    <property type="entry name" value="alpha/beta-Hydrolases"/>
    <property type="match status" value="1"/>
</dbReference>
<evidence type="ECO:0000256" key="1">
    <source>
        <dbReference type="ARBA" id="ARBA00007169"/>
    </source>
</evidence>
<dbReference type="PANTHER" id="PTHR11487:SF0">
    <property type="entry name" value="S-ACYL FATTY ACID SYNTHASE THIOESTERASE, MEDIUM CHAIN"/>
    <property type="match status" value="1"/>
</dbReference>
<accession>A0A1V3BZA8</accession>
<dbReference type="GO" id="GO:0008610">
    <property type="term" value="P:lipid biosynthetic process"/>
    <property type="evidence" value="ECO:0007669"/>
    <property type="project" value="TreeGrafter"/>
</dbReference>
<comment type="caution">
    <text evidence="4">The sequence shown here is derived from an EMBL/GenBank/DDBJ whole genome shotgun (WGS) entry which is preliminary data.</text>
</comment>
<organism evidence="4 5">
    <name type="scientific">Nocardiopsis sinuspersici</name>
    <dbReference type="NCBI Taxonomy" id="501010"/>
    <lineage>
        <taxon>Bacteria</taxon>
        <taxon>Bacillati</taxon>
        <taxon>Actinomycetota</taxon>
        <taxon>Actinomycetes</taxon>
        <taxon>Streptosporangiales</taxon>
        <taxon>Nocardiopsidaceae</taxon>
        <taxon>Nocardiopsis</taxon>
    </lineage>
</organism>
<dbReference type="Proteomes" id="UP000189004">
    <property type="component" value="Unassembled WGS sequence"/>
</dbReference>
<feature type="region of interest" description="Disordered" evidence="2">
    <location>
        <begin position="244"/>
        <end position="269"/>
    </location>
</feature>
<evidence type="ECO:0000313" key="5">
    <source>
        <dbReference type="Proteomes" id="UP000189004"/>
    </source>
</evidence>
<keyword evidence="5" id="KW-1185">Reference proteome</keyword>
<dbReference type="EMBL" id="MCOK01000001">
    <property type="protein sequence ID" value="OOC53712.1"/>
    <property type="molecule type" value="Genomic_DNA"/>
</dbReference>
<sequence length="269" mass="29613">MHEGVLLRPRPVPHARFRLFLLHHAGGSSRGYRPWMRHFPSDWEVCLVEAPGRGRAKRSEPFREARALTRHLREDLAPELDRPFGFFGHSMGALLAYELTNLLAAEGPSRPSWLGVSAWSPAPGPERDEPRHLLSSERLREGVARMGGIPASSLADPDQWRTVEPLFRADLGLVDTWRPDPAAPPLRAPLSVFGGQDDPGFPPERLAAWEDHAEGPVERHLLPGGHFYFVGRTGDVATRITKDVHAALSRDAQPARGPGHPGPGSADQA</sequence>
<feature type="domain" description="Thioesterase" evidence="3">
    <location>
        <begin position="18"/>
        <end position="242"/>
    </location>
</feature>
<dbReference type="InterPro" id="IPR001031">
    <property type="entry name" value="Thioesterase"/>
</dbReference>
<dbReference type="InterPro" id="IPR029058">
    <property type="entry name" value="AB_hydrolase_fold"/>
</dbReference>
<dbReference type="RefSeq" id="WP_077690099.1">
    <property type="nucleotide sequence ID" value="NZ_MCOK01000001.1"/>
</dbReference>